<dbReference type="Gene3D" id="3.30.9.60">
    <property type="match status" value="1"/>
</dbReference>
<proteinExistence type="predicted"/>
<dbReference type="InterPro" id="IPR036188">
    <property type="entry name" value="FAD/NAD-bd_sf"/>
</dbReference>
<dbReference type="InterPro" id="IPR054707">
    <property type="entry name" value="DhpH_subs-bd"/>
</dbReference>
<dbReference type="Proteomes" id="UP001521785">
    <property type="component" value="Unassembled WGS sequence"/>
</dbReference>
<name>A0ABR3S627_9PLEO</name>
<dbReference type="InterPro" id="IPR053212">
    <property type="entry name" value="DHP_3-monooxygenase"/>
</dbReference>
<reference evidence="2 3" key="1">
    <citation type="submission" date="2024-02" db="EMBL/GenBank/DDBJ databases">
        <title>De novo assembly and annotation of 12 fungi associated with fruit tree decline syndrome in Ontario, Canada.</title>
        <authorList>
            <person name="Sulman M."/>
            <person name="Ellouze W."/>
            <person name="Ilyukhin E."/>
        </authorList>
    </citation>
    <scope>NUCLEOTIDE SEQUENCE [LARGE SCALE GENOMIC DNA]</scope>
    <source>
        <strain evidence="2 3">M42-189</strain>
    </source>
</reference>
<accession>A0ABR3S627</accession>
<dbReference type="SUPFAM" id="SSF54373">
    <property type="entry name" value="FAD-linked reductases, C-terminal domain"/>
    <property type="match status" value="1"/>
</dbReference>
<dbReference type="PANTHER" id="PTHR47469">
    <property type="entry name" value="MONOOXYGENASE-LIKE"/>
    <property type="match status" value="1"/>
</dbReference>
<dbReference type="EMBL" id="JAKJXO020000001">
    <property type="protein sequence ID" value="KAL1612161.1"/>
    <property type="molecule type" value="Genomic_DNA"/>
</dbReference>
<dbReference type="Gene3D" id="3.50.50.60">
    <property type="entry name" value="FAD/NAD(P)-binding domain"/>
    <property type="match status" value="1"/>
</dbReference>
<dbReference type="Pfam" id="PF22607">
    <property type="entry name" value="FAD_binding-like"/>
    <property type="match status" value="1"/>
</dbReference>
<dbReference type="PANTHER" id="PTHR47469:SF2">
    <property type="entry name" value="OS06G0597600 PROTEIN"/>
    <property type="match status" value="1"/>
</dbReference>
<feature type="domain" description="2,6-dihydroxypyridine 3-monooxygenase substrate binding" evidence="1">
    <location>
        <begin position="186"/>
        <end position="316"/>
    </location>
</feature>
<organism evidence="2 3">
    <name type="scientific">Paraconiothyrium brasiliense</name>
    <dbReference type="NCBI Taxonomy" id="300254"/>
    <lineage>
        <taxon>Eukaryota</taxon>
        <taxon>Fungi</taxon>
        <taxon>Dikarya</taxon>
        <taxon>Ascomycota</taxon>
        <taxon>Pezizomycotina</taxon>
        <taxon>Dothideomycetes</taxon>
        <taxon>Pleosporomycetidae</taxon>
        <taxon>Pleosporales</taxon>
        <taxon>Massarineae</taxon>
        <taxon>Didymosphaeriaceae</taxon>
        <taxon>Paraconiothyrium</taxon>
    </lineage>
</organism>
<evidence type="ECO:0000313" key="2">
    <source>
        <dbReference type="EMBL" id="KAL1612161.1"/>
    </source>
</evidence>
<sequence length="418" mass="46540">MAKDAIIIGGSTAGLLNGIMLKHHGYDVTVLEQFSGTRDGYDAGITIGPDVMSFLAKHDRVQCPFALTCTPPIKFNIHGKPRLEHKQTMVMTCWALLSKILRANFDGVTSNAVPVAPESRATDGTVEYRSGCRVLDVKDMGSRVEVHYEDAGSHVRTAISAGLVVVADGSNSSIRKLLAPDVERQYAGYICWRGTVSESSVENKGFNEKYSGKVAFHFMKGNYIIHYSTPTDDGDLDEEKRLYNWVWYMNLSDSSSDAEKLFTDVNGKQHQGTLPRGLVRPENWEKQKSLASSVLPVGLAEVVSKTTRPFLTKIYDVTSSRILFFDNKLYVVGDAAMSIRPNVGMSTQLAAYDCNMLERVVEGKITPSQWERAVLRYRYAQRRFGLTMAAYGLRSKFAAVWEGLKWLLLLLLQKVGIK</sequence>
<protein>
    <recommendedName>
        <fullName evidence="1">2,6-dihydroxypyridine 3-monooxygenase substrate binding domain-containing protein</fullName>
    </recommendedName>
</protein>
<dbReference type="PRINTS" id="PR00420">
    <property type="entry name" value="RNGMNOXGNASE"/>
</dbReference>
<evidence type="ECO:0000259" key="1">
    <source>
        <dbReference type="Pfam" id="PF22607"/>
    </source>
</evidence>
<dbReference type="SUPFAM" id="SSF51905">
    <property type="entry name" value="FAD/NAD(P)-binding domain"/>
    <property type="match status" value="1"/>
</dbReference>
<comment type="caution">
    <text evidence="2">The sequence shown here is derived from an EMBL/GenBank/DDBJ whole genome shotgun (WGS) entry which is preliminary data.</text>
</comment>
<keyword evidence="3" id="KW-1185">Reference proteome</keyword>
<gene>
    <name evidence="2" type="ORF">SLS60_000385</name>
</gene>
<evidence type="ECO:0000313" key="3">
    <source>
        <dbReference type="Proteomes" id="UP001521785"/>
    </source>
</evidence>